<evidence type="ECO:0000313" key="7">
    <source>
        <dbReference type="Proteomes" id="UP000000271"/>
    </source>
</evidence>
<evidence type="ECO:0000256" key="2">
    <source>
        <dbReference type="ARBA" id="ARBA00022679"/>
    </source>
</evidence>
<dbReference type="GO" id="GO:0005737">
    <property type="term" value="C:cytoplasm"/>
    <property type="evidence" value="ECO:0007669"/>
    <property type="project" value="TreeGrafter"/>
</dbReference>
<comment type="similarity">
    <text evidence="1 4">Belongs to the carbohydrate kinase PfkB family.</text>
</comment>
<evidence type="ECO:0000256" key="1">
    <source>
        <dbReference type="ARBA" id="ARBA00010688"/>
    </source>
</evidence>
<dbReference type="InterPro" id="IPR011611">
    <property type="entry name" value="PfkB_dom"/>
</dbReference>
<gene>
    <name evidence="6" type="ordered locus">Bsel_2513</name>
</gene>
<dbReference type="STRING" id="439292.Bsel_2513"/>
<dbReference type="Proteomes" id="UP000000271">
    <property type="component" value="Chromosome"/>
</dbReference>
<dbReference type="Gene3D" id="1.10.10.10">
    <property type="entry name" value="Winged helix-like DNA-binding domain superfamily/Winged helix DNA-binding domain"/>
    <property type="match status" value="1"/>
</dbReference>
<dbReference type="PANTHER" id="PTHR42909:SF4">
    <property type="entry name" value="CARBOHYDRATE KINASE, PFKB FAMILY"/>
    <property type="match status" value="1"/>
</dbReference>
<dbReference type="KEGG" id="bse:Bsel_2513"/>
<dbReference type="SUPFAM" id="SSF46785">
    <property type="entry name" value="Winged helix' DNA-binding domain"/>
    <property type="match status" value="1"/>
</dbReference>
<proteinExistence type="inferred from homology"/>
<dbReference type="InterPro" id="IPR036388">
    <property type="entry name" value="WH-like_DNA-bd_sf"/>
</dbReference>
<dbReference type="Pfam" id="PF00294">
    <property type="entry name" value="PfkB"/>
    <property type="match status" value="1"/>
</dbReference>
<evidence type="ECO:0000259" key="5">
    <source>
        <dbReference type="Pfam" id="PF00294"/>
    </source>
</evidence>
<dbReference type="GO" id="GO:0016301">
    <property type="term" value="F:kinase activity"/>
    <property type="evidence" value="ECO:0007669"/>
    <property type="project" value="UniProtKB-KW"/>
</dbReference>
<dbReference type="SUPFAM" id="SSF53613">
    <property type="entry name" value="Ribokinase-like"/>
    <property type="match status" value="1"/>
</dbReference>
<dbReference type="GO" id="GO:0004730">
    <property type="term" value="F:pseudouridylate synthase activity"/>
    <property type="evidence" value="ECO:0007669"/>
    <property type="project" value="TreeGrafter"/>
</dbReference>
<dbReference type="eggNOG" id="COG0524">
    <property type="taxonomic scope" value="Bacteria"/>
</dbReference>
<keyword evidence="7" id="KW-1185">Reference proteome</keyword>
<dbReference type="eggNOG" id="COG1522">
    <property type="taxonomic scope" value="Bacteria"/>
</dbReference>
<keyword evidence="2 4" id="KW-0808">Transferase</keyword>
<dbReference type="EMBL" id="CP001791">
    <property type="protein sequence ID" value="ADI00015.1"/>
    <property type="molecule type" value="Genomic_DNA"/>
</dbReference>
<feature type="domain" description="Carbohydrate kinase PfkB" evidence="5">
    <location>
        <begin position="66"/>
        <end position="354"/>
    </location>
</feature>
<dbReference type="RefSeq" id="WP_013173436.1">
    <property type="nucleotide sequence ID" value="NC_014219.1"/>
</dbReference>
<evidence type="ECO:0000256" key="3">
    <source>
        <dbReference type="ARBA" id="ARBA00022777"/>
    </source>
</evidence>
<reference evidence="6" key="1">
    <citation type="submission" date="2009-10" db="EMBL/GenBank/DDBJ databases">
        <title>Complete sequence of Bacillus selenitireducens MLS10.</title>
        <authorList>
            <consortium name="US DOE Joint Genome Institute"/>
            <person name="Lucas S."/>
            <person name="Copeland A."/>
            <person name="Lapidus A."/>
            <person name="Glavina del Rio T."/>
            <person name="Dalin E."/>
            <person name="Tice H."/>
            <person name="Bruce D."/>
            <person name="Goodwin L."/>
            <person name="Pitluck S."/>
            <person name="Sims D."/>
            <person name="Brettin T."/>
            <person name="Detter J.C."/>
            <person name="Han C."/>
            <person name="Larimer F."/>
            <person name="Land M."/>
            <person name="Hauser L."/>
            <person name="Kyrpides N."/>
            <person name="Ovchinnikova G."/>
            <person name="Stolz J."/>
        </authorList>
    </citation>
    <scope>NUCLEOTIDE SEQUENCE [LARGE SCALE GENOMIC DNA]</scope>
    <source>
        <strain evidence="6">MLS10</strain>
    </source>
</reference>
<protein>
    <submittedName>
        <fullName evidence="6">PfkB domain protein</fullName>
    </submittedName>
</protein>
<dbReference type="PRINTS" id="PR00990">
    <property type="entry name" value="RIBOKINASE"/>
</dbReference>
<dbReference type="InterPro" id="IPR002139">
    <property type="entry name" value="Ribo/fructo_kinase"/>
</dbReference>
<dbReference type="PROSITE" id="PS00583">
    <property type="entry name" value="PFKB_KINASES_1"/>
    <property type="match status" value="1"/>
</dbReference>
<evidence type="ECO:0000313" key="6">
    <source>
        <dbReference type="EMBL" id="ADI00015.1"/>
    </source>
</evidence>
<dbReference type="PROSITE" id="PS00584">
    <property type="entry name" value="PFKB_KINASES_2"/>
    <property type="match status" value="1"/>
</dbReference>
<dbReference type="AlphaFoldDB" id="D6XX38"/>
<organism evidence="6 7">
    <name type="scientific">Bacillus selenitireducens (strain ATCC 700615 / DSM 15326 / MLS10)</name>
    <dbReference type="NCBI Taxonomy" id="439292"/>
    <lineage>
        <taxon>Bacteria</taxon>
        <taxon>Bacillati</taxon>
        <taxon>Bacillota</taxon>
        <taxon>Bacilli</taxon>
        <taxon>Bacillales</taxon>
        <taxon>Bacillaceae</taxon>
        <taxon>Salisediminibacterium</taxon>
    </lineage>
</organism>
<sequence length="373" mass="41185">MEAMKEKEQRIMELIKQDPFISQQELARQLDVSRSAVAGYISSLTQTGFIQGRAYIVNEKPGMLIIGGANVDRKAILRQTLQMGDSNPGHTDMSRGGVARNIAENLSKMGSEVRLFTVIGADSDGDYLRSHSVNEGIDLQLSIERTKASTGNYLAVLDDRHDLVFAVADMDIYDTVTAEEMKQILTKAGACSWYVTDTNLPKEALNEVFHKKEAQPETKLAVIPVSAQKLDRIPERPEVIDLLILNRLEALALTERWFGIRETDEERAIRKLIEHGIRQVIITKGSEGVLLMEAGGEPIAKRAPAADVEDVTGAGDAFSSGVLHGLSLGMTLEEAADTGLATAKLTLESKETVSEWLHEKWMTQLIKNRRNET</sequence>
<dbReference type="PANTHER" id="PTHR42909">
    <property type="entry name" value="ZGC:136858"/>
    <property type="match status" value="1"/>
</dbReference>
<dbReference type="InterPro" id="IPR036390">
    <property type="entry name" value="WH_DNA-bd_sf"/>
</dbReference>
<dbReference type="HOGENOM" id="CLU_027634_11_2_9"/>
<keyword evidence="3 4" id="KW-0418">Kinase</keyword>
<dbReference type="CDD" id="cd01941">
    <property type="entry name" value="YeiC_kinase_like"/>
    <property type="match status" value="1"/>
</dbReference>
<dbReference type="InterPro" id="IPR002173">
    <property type="entry name" value="Carboh/pur_kinase_PfkB_CS"/>
</dbReference>
<accession>D6XX38</accession>
<name>D6XX38_BACIE</name>
<dbReference type="Pfam" id="PF13412">
    <property type="entry name" value="HTH_24"/>
    <property type="match status" value="1"/>
</dbReference>
<dbReference type="Gene3D" id="3.40.1190.20">
    <property type="match status" value="1"/>
</dbReference>
<evidence type="ECO:0000256" key="4">
    <source>
        <dbReference type="RuleBase" id="RU003704"/>
    </source>
</evidence>
<dbReference type="GO" id="GO:0016798">
    <property type="term" value="F:hydrolase activity, acting on glycosyl bonds"/>
    <property type="evidence" value="ECO:0007669"/>
    <property type="project" value="TreeGrafter"/>
</dbReference>
<dbReference type="InterPro" id="IPR029056">
    <property type="entry name" value="Ribokinase-like"/>
</dbReference>